<sequence>MCSYFGPHAAKQNHRGAEIAGALAGNKHRHYQRQRKRRAFHRLPRRSSGPVHGPSILNHVHISNLDPNMNPNMNRRVDASVDLEAERPYMEAPMFRINTILFRPRRSSSRPAACEAAPHFLTRLPAVCCIAHAPMPHFCGYPSVRNSLHIPSLGPILWAYLAQWRRFEAARYTGLDCYKEPVSKEAPALVASKAHQSAFKALCGSFNGPWTANGPGMDLPMD</sequence>
<dbReference type="EMBL" id="JARJCW010000084">
    <property type="protein sequence ID" value="KAJ7196435.1"/>
    <property type="molecule type" value="Genomic_DNA"/>
</dbReference>
<gene>
    <name evidence="1" type="ORF">GGX14DRAFT_403387</name>
</gene>
<name>A0AAD6UWW4_9AGAR</name>
<evidence type="ECO:0000313" key="2">
    <source>
        <dbReference type="Proteomes" id="UP001219525"/>
    </source>
</evidence>
<comment type="caution">
    <text evidence="1">The sequence shown here is derived from an EMBL/GenBank/DDBJ whole genome shotgun (WGS) entry which is preliminary data.</text>
</comment>
<dbReference type="AlphaFoldDB" id="A0AAD6UWW4"/>
<accession>A0AAD6UWW4</accession>
<protein>
    <submittedName>
        <fullName evidence="1">Uncharacterized protein</fullName>
    </submittedName>
</protein>
<keyword evidence="2" id="KW-1185">Reference proteome</keyword>
<evidence type="ECO:0000313" key="1">
    <source>
        <dbReference type="EMBL" id="KAJ7196435.1"/>
    </source>
</evidence>
<organism evidence="1 2">
    <name type="scientific">Mycena pura</name>
    <dbReference type="NCBI Taxonomy" id="153505"/>
    <lineage>
        <taxon>Eukaryota</taxon>
        <taxon>Fungi</taxon>
        <taxon>Dikarya</taxon>
        <taxon>Basidiomycota</taxon>
        <taxon>Agaricomycotina</taxon>
        <taxon>Agaricomycetes</taxon>
        <taxon>Agaricomycetidae</taxon>
        <taxon>Agaricales</taxon>
        <taxon>Marasmiineae</taxon>
        <taxon>Mycenaceae</taxon>
        <taxon>Mycena</taxon>
    </lineage>
</organism>
<dbReference type="Proteomes" id="UP001219525">
    <property type="component" value="Unassembled WGS sequence"/>
</dbReference>
<reference evidence="1" key="1">
    <citation type="submission" date="2023-03" db="EMBL/GenBank/DDBJ databases">
        <title>Massive genome expansion in bonnet fungi (Mycena s.s.) driven by repeated elements and novel gene families across ecological guilds.</title>
        <authorList>
            <consortium name="Lawrence Berkeley National Laboratory"/>
            <person name="Harder C.B."/>
            <person name="Miyauchi S."/>
            <person name="Viragh M."/>
            <person name="Kuo A."/>
            <person name="Thoen E."/>
            <person name="Andreopoulos B."/>
            <person name="Lu D."/>
            <person name="Skrede I."/>
            <person name="Drula E."/>
            <person name="Henrissat B."/>
            <person name="Morin E."/>
            <person name="Kohler A."/>
            <person name="Barry K."/>
            <person name="LaButti K."/>
            <person name="Morin E."/>
            <person name="Salamov A."/>
            <person name="Lipzen A."/>
            <person name="Mereny Z."/>
            <person name="Hegedus B."/>
            <person name="Baldrian P."/>
            <person name="Stursova M."/>
            <person name="Weitz H."/>
            <person name="Taylor A."/>
            <person name="Grigoriev I.V."/>
            <person name="Nagy L.G."/>
            <person name="Martin F."/>
            <person name="Kauserud H."/>
        </authorList>
    </citation>
    <scope>NUCLEOTIDE SEQUENCE</scope>
    <source>
        <strain evidence="1">9144</strain>
    </source>
</reference>
<proteinExistence type="predicted"/>